<sequence>MESEEPPPPPPPPPLCDCSCLCCSVPSPAWRSSLKRKLEEAGARAVPAVAADAAIARVEIKNEAAALREALCSQQQSIQELHTELEEERNASSTAASEAMSMILRLQREKAEAQMEFRQFKRFAESKMSHDQDEIAALEDLIFKKDQAIQSLSCEIQAYKHRLLSVVGYAPSSEPQTPEATPTPSASAFAAAVFDYPPLKCKVVPNAEDDYLDNADDFGETPRDRIQNIEQRITRMERMPSSSHDKGVIGYSPRRPWHLRTMSVDSYGSFPLPVVDRGCDRDDASDRVYTVDAVHAAPDDYINTPREGNGRGGGVDDEEIKRLYMRMQALEADRESMRQTIVSMRTDKAQIVLLKEIAQQMCKEVAPLEQQKKIVKKSSFSFIRCFSIVTAIKWVTSFVFWRKKVSRVKYTFGISNCNAGLLLLLEKSTRMRQRRCLTRTLR</sequence>
<dbReference type="Proteomes" id="UP001140949">
    <property type="component" value="Unassembled WGS sequence"/>
</dbReference>
<gene>
    <name evidence="8" type="ORF">M6B38_142775</name>
</gene>
<evidence type="ECO:0000259" key="7">
    <source>
        <dbReference type="PROSITE" id="PS51775"/>
    </source>
</evidence>
<feature type="domain" description="GTD-binding" evidence="7">
    <location>
        <begin position="62"/>
        <end position="160"/>
    </location>
</feature>
<comment type="caution">
    <text evidence="8">The sequence shown here is derived from an EMBL/GenBank/DDBJ whole genome shotgun (WGS) entry which is preliminary data.</text>
</comment>
<dbReference type="AlphaFoldDB" id="A0AAX6FC04"/>
<feature type="transmembrane region" description="Helical" evidence="6">
    <location>
        <begin position="382"/>
        <end position="401"/>
    </location>
</feature>
<evidence type="ECO:0000313" key="8">
    <source>
        <dbReference type="EMBL" id="KAJ6813703.1"/>
    </source>
</evidence>
<dbReference type="GO" id="GO:0016020">
    <property type="term" value="C:membrane"/>
    <property type="evidence" value="ECO:0007669"/>
    <property type="project" value="UniProtKB-SubCell"/>
</dbReference>
<dbReference type="GO" id="GO:0080115">
    <property type="term" value="F:myosin XI tail binding"/>
    <property type="evidence" value="ECO:0007669"/>
    <property type="project" value="UniProtKB-ARBA"/>
</dbReference>
<dbReference type="EMBL" id="JANAVB010030220">
    <property type="protein sequence ID" value="KAJ6813703.1"/>
    <property type="molecule type" value="Genomic_DNA"/>
</dbReference>
<dbReference type="Pfam" id="PF04576">
    <property type="entry name" value="Zein-binding"/>
    <property type="match status" value="1"/>
</dbReference>
<evidence type="ECO:0000256" key="2">
    <source>
        <dbReference type="ARBA" id="ARBA00022692"/>
    </source>
</evidence>
<name>A0AAX6FC04_IRIPA</name>
<evidence type="ECO:0000256" key="6">
    <source>
        <dbReference type="SAM" id="Phobius"/>
    </source>
</evidence>
<dbReference type="PANTHER" id="PTHR31422">
    <property type="entry name" value="BNAANNG28530D PROTEIN"/>
    <property type="match status" value="1"/>
</dbReference>
<dbReference type="InterPro" id="IPR007656">
    <property type="entry name" value="GTD-bd"/>
</dbReference>
<organism evidence="8 9">
    <name type="scientific">Iris pallida</name>
    <name type="common">Sweet iris</name>
    <dbReference type="NCBI Taxonomy" id="29817"/>
    <lineage>
        <taxon>Eukaryota</taxon>
        <taxon>Viridiplantae</taxon>
        <taxon>Streptophyta</taxon>
        <taxon>Embryophyta</taxon>
        <taxon>Tracheophyta</taxon>
        <taxon>Spermatophyta</taxon>
        <taxon>Magnoliopsida</taxon>
        <taxon>Liliopsida</taxon>
        <taxon>Asparagales</taxon>
        <taxon>Iridaceae</taxon>
        <taxon>Iridoideae</taxon>
        <taxon>Irideae</taxon>
        <taxon>Iris</taxon>
    </lineage>
</organism>
<keyword evidence="9" id="KW-1185">Reference proteome</keyword>
<dbReference type="PROSITE" id="PS51775">
    <property type="entry name" value="GTD_BINDING"/>
    <property type="match status" value="1"/>
</dbReference>
<accession>A0AAX6FC04</accession>
<reference evidence="8" key="2">
    <citation type="submission" date="2023-04" db="EMBL/GenBank/DDBJ databases">
        <authorList>
            <person name="Bruccoleri R.E."/>
            <person name="Oakeley E.J."/>
            <person name="Faust A.-M."/>
            <person name="Dessus-Babus S."/>
            <person name="Altorfer M."/>
            <person name="Burckhardt D."/>
            <person name="Oertli M."/>
            <person name="Naumann U."/>
            <person name="Petersen F."/>
            <person name="Wong J."/>
        </authorList>
    </citation>
    <scope>NUCLEOTIDE SEQUENCE</scope>
    <source>
        <strain evidence="8">GSM-AAB239-AS_SAM_17_03QT</strain>
        <tissue evidence="8">Leaf</tissue>
    </source>
</reference>
<keyword evidence="4 6" id="KW-0472">Membrane</keyword>
<dbReference type="PANTHER" id="PTHR31422:SF0">
    <property type="entry name" value="MYOSIN-BINDING PROTEIN 7"/>
    <property type="match status" value="1"/>
</dbReference>
<keyword evidence="3 6" id="KW-1133">Transmembrane helix</keyword>
<evidence type="ECO:0000256" key="3">
    <source>
        <dbReference type="ARBA" id="ARBA00022989"/>
    </source>
</evidence>
<keyword evidence="2 6" id="KW-0812">Transmembrane</keyword>
<protein>
    <submittedName>
        <fullName evidence="8">Myosin-binding protein 7-like</fullName>
    </submittedName>
</protein>
<comment type="subcellular location">
    <subcellularLocation>
        <location evidence="1">Membrane</location>
    </subcellularLocation>
</comment>
<feature type="coiled-coil region" evidence="5">
    <location>
        <begin position="320"/>
        <end position="347"/>
    </location>
</feature>
<keyword evidence="5" id="KW-0175">Coiled coil</keyword>
<reference evidence="8" key="1">
    <citation type="journal article" date="2023" name="GigaByte">
        <title>Genome assembly of the bearded iris, Iris pallida Lam.</title>
        <authorList>
            <person name="Bruccoleri R.E."/>
            <person name="Oakeley E.J."/>
            <person name="Faust A.M.E."/>
            <person name="Altorfer M."/>
            <person name="Dessus-Babus S."/>
            <person name="Burckhardt D."/>
            <person name="Oertli M."/>
            <person name="Naumann U."/>
            <person name="Petersen F."/>
            <person name="Wong J."/>
        </authorList>
    </citation>
    <scope>NUCLEOTIDE SEQUENCE</scope>
    <source>
        <strain evidence="8">GSM-AAB239-AS_SAM_17_03QT</strain>
    </source>
</reference>
<evidence type="ECO:0000313" key="9">
    <source>
        <dbReference type="Proteomes" id="UP001140949"/>
    </source>
</evidence>
<evidence type="ECO:0000256" key="1">
    <source>
        <dbReference type="ARBA" id="ARBA00004370"/>
    </source>
</evidence>
<evidence type="ECO:0000256" key="4">
    <source>
        <dbReference type="ARBA" id="ARBA00023136"/>
    </source>
</evidence>
<evidence type="ECO:0000256" key="5">
    <source>
        <dbReference type="SAM" id="Coils"/>
    </source>
</evidence>
<proteinExistence type="predicted"/>